<dbReference type="EMBL" id="CM042882">
    <property type="protein sequence ID" value="KAI4383792.1"/>
    <property type="molecule type" value="Genomic_DNA"/>
</dbReference>
<reference evidence="2" key="1">
    <citation type="journal article" date="2023" name="Front. Plant Sci.">
        <title>Chromosomal-level genome assembly of Melastoma candidum provides insights into trichome evolution.</title>
        <authorList>
            <person name="Zhong Y."/>
            <person name="Wu W."/>
            <person name="Sun C."/>
            <person name="Zou P."/>
            <person name="Liu Y."/>
            <person name="Dai S."/>
            <person name="Zhou R."/>
        </authorList>
    </citation>
    <scope>NUCLEOTIDE SEQUENCE [LARGE SCALE GENOMIC DNA]</scope>
</reference>
<evidence type="ECO:0000313" key="1">
    <source>
        <dbReference type="EMBL" id="KAI4383792.1"/>
    </source>
</evidence>
<accession>A0ACB9RZB8</accession>
<dbReference type="Proteomes" id="UP001057402">
    <property type="component" value="Chromosome 3"/>
</dbReference>
<keyword evidence="2" id="KW-1185">Reference proteome</keyword>
<evidence type="ECO:0000313" key="2">
    <source>
        <dbReference type="Proteomes" id="UP001057402"/>
    </source>
</evidence>
<organism evidence="1 2">
    <name type="scientific">Melastoma candidum</name>
    <dbReference type="NCBI Taxonomy" id="119954"/>
    <lineage>
        <taxon>Eukaryota</taxon>
        <taxon>Viridiplantae</taxon>
        <taxon>Streptophyta</taxon>
        <taxon>Embryophyta</taxon>
        <taxon>Tracheophyta</taxon>
        <taxon>Spermatophyta</taxon>
        <taxon>Magnoliopsida</taxon>
        <taxon>eudicotyledons</taxon>
        <taxon>Gunneridae</taxon>
        <taxon>Pentapetalae</taxon>
        <taxon>rosids</taxon>
        <taxon>malvids</taxon>
        <taxon>Myrtales</taxon>
        <taxon>Melastomataceae</taxon>
        <taxon>Melastomatoideae</taxon>
        <taxon>Melastomateae</taxon>
        <taxon>Melastoma</taxon>
    </lineage>
</organism>
<name>A0ACB9RZB8_9MYRT</name>
<sequence>MSPSRTDTLQAASIFHQSVMADKDGAACRPACPDLKISNILNARVEDELNCSSEISTKTINCQQQSLVKKRDRTSQDYELDKESLERSYQLEVSIIRLHLTGSRQVNRLEKLKRENAAKLKELELSHPAAENLIQHKVDNQRSEVSGTMAATQAQCSASSRKVAYLHPEENHATADSRSTSKSTEGTSPAEMELDGGGASSRNNQDAVIWNTFLKEIDLGKEIIRDSKNDKMHGLNPQVLSPRSNAAPHETNACLRVEVSQSSDFRKASGNASGGSGCHSMTLCSNEDRNCDVSEVFVSPEATRAVLGNTSPSHCLEGMVSENRKSDACDDAQIRDVNREVTSESIPVSSAPGCSPELPPISTNKDGSGSDREQQNNLREAEPEGPNSLNHIFSDSGVDQTQLPQICEDAYPPTSPQDITLADGVGTHLQPDTLTSPQVEMHTLAVPNSHMAATQTSSQPMTHSVTDSLGTSGGRVGSSQLFGMVSPQPLVQGAAEMPSPNPLENELEKIKREIVHNDQTYVDLNVRLNSERDQEIQETVARIRARYDLELKEADAAYKLKRNALDSYKDKVYMHIQLVEALRKIPSGLQLQQADAPVNAPQQSLDVLSSAGGSLAPPVCASSRRLPSNPSPSRAATPICPQSTTRPVVMNSEFRTSALCPVNPASPHFSDISSTPLINPIPPARSITVPSSTAPPVAGCTIPLVGARAPPPNLQCFRPQAGPILPQPYRQVNLPPEAVRRWVRDSVPRSSSSADIVSLSDDE</sequence>
<proteinExistence type="predicted"/>
<comment type="caution">
    <text evidence="1">The sequence shown here is derived from an EMBL/GenBank/DDBJ whole genome shotgun (WGS) entry which is preliminary data.</text>
</comment>
<gene>
    <name evidence="1" type="ORF">MLD38_009591</name>
</gene>
<protein>
    <submittedName>
        <fullName evidence="1">Uncharacterized protein</fullName>
    </submittedName>
</protein>